<evidence type="ECO:0000313" key="13">
    <source>
        <dbReference type="EMBL" id="KAK4437304.1"/>
    </source>
</evidence>
<dbReference type="Gene3D" id="3.40.50.300">
    <property type="entry name" value="P-loop containing nucleotide triphosphate hydrolases"/>
    <property type="match status" value="1"/>
</dbReference>
<feature type="domain" description="NB-ARC" evidence="11">
    <location>
        <begin position="163"/>
        <end position="327"/>
    </location>
</feature>
<evidence type="ECO:0000256" key="4">
    <source>
        <dbReference type="ARBA" id="ARBA00022490"/>
    </source>
</evidence>
<evidence type="ECO:0000313" key="14">
    <source>
        <dbReference type="Proteomes" id="UP001293254"/>
    </source>
</evidence>
<dbReference type="InterPro" id="IPR027417">
    <property type="entry name" value="P-loop_NTPase"/>
</dbReference>
<dbReference type="FunFam" id="3.40.50.300:FF:001091">
    <property type="entry name" value="Probable disease resistance protein At1g61300"/>
    <property type="match status" value="1"/>
</dbReference>
<keyword evidence="4" id="KW-0963">Cytoplasm</keyword>
<dbReference type="GO" id="GO:0005737">
    <property type="term" value="C:cytoplasm"/>
    <property type="evidence" value="ECO:0007669"/>
    <property type="project" value="UniProtKB-SubCell"/>
</dbReference>
<dbReference type="InterPro" id="IPR002182">
    <property type="entry name" value="NB-ARC"/>
</dbReference>
<keyword evidence="14" id="KW-1185">Reference proteome</keyword>
<evidence type="ECO:0000256" key="5">
    <source>
        <dbReference type="ARBA" id="ARBA00022614"/>
    </source>
</evidence>
<dbReference type="InterPro" id="IPR032675">
    <property type="entry name" value="LRR_dom_sf"/>
</dbReference>
<evidence type="ECO:0000259" key="12">
    <source>
        <dbReference type="Pfam" id="PF23559"/>
    </source>
</evidence>
<comment type="similarity">
    <text evidence="3">Belongs to the disease resistance NB-LRR family.</text>
</comment>
<dbReference type="PANTHER" id="PTHR23155">
    <property type="entry name" value="DISEASE RESISTANCE PROTEIN RP"/>
    <property type="match status" value="1"/>
</dbReference>
<reference evidence="13" key="2">
    <citation type="journal article" date="2024" name="Plant">
        <title>Genomic evolution and insights into agronomic trait innovations of Sesamum species.</title>
        <authorList>
            <person name="Miao H."/>
            <person name="Wang L."/>
            <person name="Qu L."/>
            <person name="Liu H."/>
            <person name="Sun Y."/>
            <person name="Le M."/>
            <person name="Wang Q."/>
            <person name="Wei S."/>
            <person name="Zheng Y."/>
            <person name="Lin W."/>
            <person name="Duan Y."/>
            <person name="Cao H."/>
            <person name="Xiong S."/>
            <person name="Wang X."/>
            <person name="Wei L."/>
            <person name="Li C."/>
            <person name="Ma Q."/>
            <person name="Ju M."/>
            <person name="Zhao R."/>
            <person name="Li G."/>
            <person name="Mu C."/>
            <person name="Tian Q."/>
            <person name="Mei H."/>
            <person name="Zhang T."/>
            <person name="Gao T."/>
            <person name="Zhang H."/>
        </authorList>
    </citation>
    <scope>NUCLEOTIDE SEQUENCE</scope>
    <source>
        <strain evidence="13">3651</strain>
    </source>
</reference>
<dbReference type="FunFam" id="1.10.10.10:FF:000322">
    <property type="entry name" value="Probable disease resistance protein At1g63360"/>
    <property type="match status" value="1"/>
</dbReference>
<keyword evidence="6" id="KW-0381">Hypersensitive response</keyword>
<dbReference type="PANTHER" id="PTHR23155:SF1152">
    <property type="entry name" value="AAA+ ATPASE DOMAIN-CONTAINING PROTEIN"/>
    <property type="match status" value="1"/>
</dbReference>
<evidence type="ECO:0000256" key="2">
    <source>
        <dbReference type="ARBA" id="ARBA00004496"/>
    </source>
</evidence>
<comment type="subcellular location">
    <subcellularLocation>
        <location evidence="2">Cytoplasm</location>
    </subcellularLocation>
</comment>
<dbReference type="Pfam" id="PF23559">
    <property type="entry name" value="WHD_DRP"/>
    <property type="match status" value="1"/>
</dbReference>
<keyword evidence="8" id="KW-0547">Nucleotide-binding</keyword>
<feature type="domain" description="Disease resistance protein winged helix" evidence="12">
    <location>
        <begin position="411"/>
        <end position="482"/>
    </location>
</feature>
<dbReference type="Proteomes" id="UP001293254">
    <property type="component" value="Unassembled WGS sequence"/>
</dbReference>
<sequence>MAVAAYASLLSLMNILDNVQHPARRHRLHLDIDRIQSLQEKFQFLQDFLEVHSQRKSQEMEDLARKITLVADDAEETIDLHVVDQLREGSQDESHHLAALSSLCQVIDKIIEKIDLITEDLMMIKEEWDGDIQEQNSAVSVPVSSRTLPSGGNNAMVGFEDGLLQVMDVLIRDESNLQILPIVGMGGIGKTTLARNAFNHPYIVNRFDILTWITISQEYNMKEILLGLLNDGSIKESAEIEELEELLYKRLFGRRYLIVMDDIWSTKILDDLKMFFPDNRNGSRIMMTTRLTNVAVSLGTLKPYSMDFLDNDKSWNLLCEKVFGEKSCPYPELEGIGRYIAKGCRGLPLALVVIGGLLANSNMQYEYWESVARNVNSFANSQDNEHCLKILFLSYNNLSIHLKLCFLYMRVFPENHEISVSKLINSWVAQGCIKAVRGKSLEEVAEEYLKDLADRNMILIHKWTRSGKMKACSVHDLLRDLCLKEFERENLVRVSKVEHIEFSGKYSDCVCFLCSHPYPRERIHLQAVLVGSRSATTSPLVCEACRIMNPNLIRLRWTKLINHVHGFWGENFPQHTRLRCLAIKASSEPQGTHAEVKFVYPCTISLLWNLQVLVLDLNYSYSHPLVLPFEIWEMPQLTHLSVGGFSLRDPQINRLEREATIILENLTILSTRTFRCSEEVIKRVPNMKKLRSSYSNGLVKDSYYSLCNLAQLNKLESLSLEYYSLSEGITFPTSLEKLTLSRCNIPWEEMTIIGSSLPNLEVLKLKNPTFQGSEWNLVEEEFRRLRILSISGCKLVCWRAESNHFPKLESLFLEDMHDLEEIPSGIGDIATLGSIHLDSCGKSVVKSAKQIQEEQLSYGNELEVLVSGEDIRSGKKMHKGERKSSKKWSTN</sequence>
<evidence type="ECO:0000256" key="1">
    <source>
        <dbReference type="ARBA" id="ARBA00002074"/>
    </source>
</evidence>
<evidence type="ECO:0000256" key="8">
    <source>
        <dbReference type="ARBA" id="ARBA00022741"/>
    </source>
</evidence>
<comment type="caution">
    <text evidence="13">The sequence shown here is derived from an EMBL/GenBank/DDBJ whole genome shotgun (WGS) entry which is preliminary data.</text>
</comment>
<dbReference type="GO" id="GO:0009626">
    <property type="term" value="P:plant-type hypersensitive response"/>
    <property type="evidence" value="ECO:0007669"/>
    <property type="project" value="UniProtKB-KW"/>
</dbReference>
<dbReference type="PRINTS" id="PR00364">
    <property type="entry name" value="DISEASERSIST"/>
</dbReference>
<comment type="function">
    <text evidence="1">Confers resistance to late blight (Phytophthora infestans) races carrying the avirulence gene Avr1. Resistance proteins guard the plant against pathogens that contain an appropriate avirulence protein via an indirect interaction with this avirulence protein. That triggers a defense system including the hypersensitive response, which restricts the pathogen growth.</text>
</comment>
<reference evidence="13" key="1">
    <citation type="submission" date="2020-06" db="EMBL/GenBank/DDBJ databases">
        <authorList>
            <person name="Li T."/>
            <person name="Hu X."/>
            <person name="Zhang T."/>
            <person name="Song X."/>
            <person name="Zhang H."/>
            <person name="Dai N."/>
            <person name="Sheng W."/>
            <person name="Hou X."/>
            <person name="Wei L."/>
        </authorList>
    </citation>
    <scope>NUCLEOTIDE SEQUENCE</scope>
    <source>
        <strain evidence="13">3651</strain>
        <tissue evidence="13">Leaf</tissue>
    </source>
</reference>
<gene>
    <name evidence="13" type="ORF">Salat_0064300</name>
</gene>
<evidence type="ECO:0000256" key="10">
    <source>
        <dbReference type="ARBA" id="ARBA00022840"/>
    </source>
</evidence>
<dbReference type="Gene3D" id="3.80.10.10">
    <property type="entry name" value="Ribonuclease Inhibitor"/>
    <property type="match status" value="1"/>
</dbReference>
<dbReference type="InterPro" id="IPR058922">
    <property type="entry name" value="WHD_DRP"/>
</dbReference>
<dbReference type="GO" id="GO:0005524">
    <property type="term" value="F:ATP binding"/>
    <property type="evidence" value="ECO:0007669"/>
    <property type="project" value="UniProtKB-KW"/>
</dbReference>
<name>A0AAE1YVZ5_9LAMI</name>
<evidence type="ECO:0000256" key="3">
    <source>
        <dbReference type="ARBA" id="ARBA00008894"/>
    </source>
</evidence>
<keyword evidence="9" id="KW-0611">Plant defense</keyword>
<accession>A0AAE1YVZ5</accession>
<dbReference type="SUPFAM" id="SSF52047">
    <property type="entry name" value="RNI-like"/>
    <property type="match status" value="1"/>
</dbReference>
<dbReference type="InterPro" id="IPR042197">
    <property type="entry name" value="Apaf_helical"/>
</dbReference>
<evidence type="ECO:0000259" key="11">
    <source>
        <dbReference type="Pfam" id="PF00931"/>
    </source>
</evidence>
<evidence type="ECO:0000256" key="7">
    <source>
        <dbReference type="ARBA" id="ARBA00022737"/>
    </source>
</evidence>
<keyword evidence="5" id="KW-0433">Leucine-rich repeat</keyword>
<dbReference type="InterPro" id="IPR044974">
    <property type="entry name" value="Disease_R_plants"/>
</dbReference>
<dbReference type="SUPFAM" id="SSF52540">
    <property type="entry name" value="P-loop containing nucleoside triphosphate hydrolases"/>
    <property type="match status" value="1"/>
</dbReference>
<dbReference type="Gene3D" id="1.20.5.4130">
    <property type="match status" value="1"/>
</dbReference>
<evidence type="ECO:0000256" key="6">
    <source>
        <dbReference type="ARBA" id="ARBA00022667"/>
    </source>
</evidence>
<dbReference type="GO" id="GO:0051607">
    <property type="term" value="P:defense response to virus"/>
    <property type="evidence" value="ECO:0007669"/>
    <property type="project" value="UniProtKB-ARBA"/>
</dbReference>
<evidence type="ECO:0000256" key="9">
    <source>
        <dbReference type="ARBA" id="ARBA00022821"/>
    </source>
</evidence>
<keyword evidence="7" id="KW-0677">Repeat</keyword>
<dbReference type="GO" id="GO:0043531">
    <property type="term" value="F:ADP binding"/>
    <property type="evidence" value="ECO:0007669"/>
    <property type="project" value="InterPro"/>
</dbReference>
<keyword evidence="10" id="KW-0067">ATP-binding</keyword>
<dbReference type="Pfam" id="PF00931">
    <property type="entry name" value="NB-ARC"/>
    <property type="match status" value="1"/>
</dbReference>
<dbReference type="InterPro" id="IPR036388">
    <property type="entry name" value="WH-like_DNA-bd_sf"/>
</dbReference>
<organism evidence="13 14">
    <name type="scientific">Sesamum alatum</name>
    <dbReference type="NCBI Taxonomy" id="300844"/>
    <lineage>
        <taxon>Eukaryota</taxon>
        <taxon>Viridiplantae</taxon>
        <taxon>Streptophyta</taxon>
        <taxon>Embryophyta</taxon>
        <taxon>Tracheophyta</taxon>
        <taxon>Spermatophyta</taxon>
        <taxon>Magnoliopsida</taxon>
        <taxon>eudicotyledons</taxon>
        <taxon>Gunneridae</taxon>
        <taxon>Pentapetalae</taxon>
        <taxon>asterids</taxon>
        <taxon>lamiids</taxon>
        <taxon>Lamiales</taxon>
        <taxon>Pedaliaceae</taxon>
        <taxon>Sesamum</taxon>
    </lineage>
</organism>
<dbReference type="EMBL" id="JACGWO010000001">
    <property type="protein sequence ID" value="KAK4437304.1"/>
    <property type="molecule type" value="Genomic_DNA"/>
</dbReference>
<dbReference type="Gene3D" id="1.10.8.430">
    <property type="entry name" value="Helical domain of apoptotic protease-activating factors"/>
    <property type="match status" value="1"/>
</dbReference>
<proteinExistence type="inferred from homology"/>
<dbReference type="Gene3D" id="1.10.10.10">
    <property type="entry name" value="Winged helix-like DNA-binding domain superfamily/Winged helix DNA-binding domain"/>
    <property type="match status" value="1"/>
</dbReference>
<protein>
    <submittedName>
        <fullName evidence="13">Disease susceptibility protein LOV1</fullName>
    </submittedName>
</protein>
<dbReference type="AlphaFoldDB" id="A0AAE1YVZ5"/>